<gene>
    <name evidence="2" type="ORF">PODLI_1B027252</name>
</gene>
<dbReference type="Proteomes" id="UP001178461">
    <property type="component" value="Chromosome 11"/>
</dbReference>
<organism evidence="2 3">
    <name type="scientific">Podarcis lilfordi</name>
    <name type="common">Lilford's wall lizard</name>
    <dbReference type="NCBI Taxonomy" id="74358"/>
    <lineage>
        <taxon>Eukaryota</taxon>
        <taxon>Metazoa</taxon>
        <taxon>Chordata</taxon>
        <taxon>Craniata</taxon>
        <taxon>Vertebrata</taxon>
        <taxon>Euteleostomi</taxon>
        <taxon>Lepidosauria</taxon>
        <taxon>Squamata</taxon>
        <taxon>Bifurcata</taxon>
        <taxon>Unidentata</taxon>
        <taxon>Episquamata</taxon>
        <taxon>Laterata</taxon>
        <taxon>Lacertibaenia</taxon>
        <taxon>Lacertidae</taxon>
        <taxon>Podarcis</taxon>
    </lineage>
</organism>
<keyword evidence="3" id="KW-1185">Reference proteome</keyword>
<feature type="region of interest" description="Disordered" evidence="1">
    <location>
        <begin position="1"/>
        <end position="21"/>
    </location>
</feature>
<dbReference type="EMBL" id="OX395136">
    <property type="protein sequence ID" value="CAI5787164.1"/>
    <property type="molecule type" value="Genomic_DNA"/>
</dbReference>
<proteinExistence type="predicted"/>
<reference evidence="2" key="1">
    <citation type="submission" date="2022-12" db="EMBL/GenBank/DDBJ databases">
        <authorList>
            <person name="Alioto T."/>
            <person name="Alioto T."/>
            <person name="Gomez Garrido J."/>
        </authorList>
    </citation>
    <scope>NUCLEOTIDE SEQUENCE</scope>
</reference>
<protein>
    <submittedName>
        <fullName evidence="2">Uncharacterized protein</fullName>
    </submittedName>
</protein>
<dbReference type="AlphaFoldDB" id="A0AA35PG88"/>
<evidence type="ECO:0000313" key="2">
    <source>
        <dbReference type="EMBL" id="CAI5787164.1"/>
    </source>
</evidence>
<evidence type="ECO:0000313" key="3">
    <source>
        <dbReference type="Proteomes" id="UP001178461"/>
    </source>
</evidence>
<accession>A0AA35PG88</accession>
<name>A0AA35PG88_9SAUR</name>
<evidence type="ECO:0000256" key="1">
    <source>
        <dbReference type="SAM" id="MobiDB-lite"/>
    </source>
</evidence>
<sequence length="99" mass="11215">MHGFNSLLKGRGSTKQEGSERTVFTNLPDKSELNRKCSLHLLGRSSLDWKADHIAAWFFPVEKKRSLDLISCLSLPLRSLKEANNLLSLHPPQQTLCEK</sequence>